<keyword evidence="1" id="KW-1133">Transmembrane helix</keyword>
<evidence type="ECO:0000313" key="3">
    <source>
        <dbReference type="Proteomes" id="UP000219435"/>
    </source>
</evidence>
<dbReference type="AlphaFoldDB" id="A0A285VEF9"/>
<organism evidence="2 3">
    <name type="scientific">Blastococcus aggregatus</name>
    <dbReference type="NCBI Taxonomy" id="38502"/>
    <lineage>
        <taxon>Bacteria</taxon>
        <taxon>Bacillati</taxon>
        <taxon>Actinomycetota</taxon>
        <taxon>Actinomycetes</taxon>
        <taxon>Geodermatophilales</taxon>
        <taxon>Geodermatophilaceae</taxon>
        <taxon>Blastococcus</taxon>
    </lineage>
</organism>
<feature type="transmembrane region" description="Helical" evidence="1">
    <location>
        <begin position="117"/>
        <end position="134"/>
    </location>
</feature>
<keyword evidence="3" id="KW-1185">Reference proteome</keyword>
<feature type="transmembrane region" description="Helical" evidence="1">
    <location>
        <begin position="37"/>
        <end position="58"/>
    </location>
</feature>
<evidence type="ECO:0000256" key="1">
    <source>
        <dbReference type="SAM" id="Phobius"/>
    </source>
</evidence>
<name>A0A285VEF9_9ACTN</name>
<feature type="transmembrane region" description="Helical" evidence="1">
    <location>
        <begin position="140"/>
        <end position="157"/>
    </location>
</feature>
<reference evidence="3" key="1">
    <citation type="submission" date="2017-08" db="EMBL/GenBank/DDBJ databases">
        <authorList>
            <person name="Varghese N."/>
            <person name="Submissions S."/>
        </authorList>
    </citation>
    <scope>NUCLEOTIDE SEQUENCE [LARGE SCALE GENOMIC DNA]</scope>
    <source>
        <strain evidence="3">DSM 4725</strain>
    </source>
</reference>
<feature type="transmembrane region" description="Helical" evidence="1">
    <location>
        <begin position="12"/>
        <end position="31"/>
    </location>
</feature>
<evidence type="ECO:0000313" key="2">
    <source>
        <dbReference type="EMBL" id="SOC51948.1"/>
    </source>
</evidence>
<accession>A0A285VEF9</accession>
<protein>
    <submittedName>
        <fullName evidence="2">Uncharacterized protein</fullName>
    </submittedName>
</protein>
<keyword evidence="1" id="KW-0472">Membrane</keyword>
<dbReference type="Proteomes" id="UP000219435">
    <property type="component" value="Unassembled WGS sequence"/>
</dbReference>
<dbReference type="EMBL" id="OBQI01000006">
    <property type="protein sequence ID" value="SOC51948.1"/>
    <property type="molecule type" value="Genomic_DNA"/>
</dbReference>
<dbReference type="OrthoDB" id="5192869at2"/>
<gene>
    <name evidence="2" type="ORF">SAMN05660748_3902</name>
</gene>
<dbReference type="RefSeq" id="WP_097196646.1">
    <property type="nucleotide sequence ID" value="NZ_OBQI01000006.1"/>
</dbReference>
<sequence>MRERLLHAPAWVLGLVNGSLFGLFWVAWTRYGESGSWTAAVVQGALMGLFFGAVMGRVQHRQQRGVREVAARSPGGLSKRVRRAALRGPAPAEPALREAAHGLVLAQLTQLDRQRRWGPTVFALVAALSVFLAVTDSPWWWLAVGAWTAAAFGHPWLRRRLRRRAALLRAHPGPETEVGASA</sequence>
<proteinExistence type="predicted"/>
<keyword evidence="1" id="KW-0812">Transmembrane</keyword>